<comment type="similarity">
    <text evidence="2 11 12">Belongs to the ATPase A chain family.</text>
</comment>
<feature type="transmembrane region" description="Helical" evidence="11">
    <location>
        <begin position="81"/>
        <end position="99"/>
    </location>
</feature>
<evidence type="ECO:0000313" key="14">
    <source>
        <dbReference type="Proteomes" id="UP000178106"/>
    </source>
</evidence>
<keyword evidence="5 11" id="KW-0812">Transmembrane</keyword>
<keyword evidence="6 11" id="KW-0375">Hydrogen ion transport</keyword>
<protein>
    <recommendedName>
        <fullName evidence="11 12">ATP synthase subunit a</fullName>
    </recommendedName>
    <alternativeName>
        <fullName evidence="11">ATP synthase F0 sector subunit a</fullName>
    </alternativeName>
    <alternativeName>
        <fullName evidence="11">F-ATPase subunit 6</fullName>
    </alternativeName>
</protein>
<evidence type="ECO:0000256" key="5">
    <source>
        <dbReference type="ARBA" id="ARBA00022692"/>
    </source>
</evidence>
<gene>
    <name evidence="11" type="primary">atpB</name>
    <name evidence="13" type="ORF">A2494_03305</name>
</gene>
<evidence type="ECO:0000256" key="9">
    <source>
        <dbReference type="ARBA" id="ARBA00023136"/>
    </source>
</evidence>
<sequence length="254" mass="28842">MEQGIHAAIVAEQVYHWMGIPITNTMIMSWIVILVLLSVTLLIRMRLSLVPSKLQLVFEMGFETVFNFIEETLGSKKLAKMYFPLIVTLFLFIFTGNMLEFIPGVGSIGYVAHEAALLGEHPEFTPLLRSMNTDLNVTLALSIIVFLVIEISGIIMVGFFRYFSRFFNFHSFVGFFVGLIEFVSEFIRLISFSFRLFGNIFAGEVLLSVITYFVPFVGPVPFMAFEVFVGFMQATIFSLLTLFFLKLAITEAEH</sequence>
<feature type="transmembrane region" description="Helical" evidence="11">
    <location>
        <begin position="137"/>
        <end position="160"/>
    </location>
</feature>
<keyword evidence="8 11" id="KW-0406">Ion transport</keyword>
<evidence type="ECO:0000256" key="7">
    <source>
        <dbReference type="ARBA" id="ARBA00022989"/>
    </source>
</evidence>
<dbReference type="PROSITE" id="PS00449">
    <property type="entry name" value="ATPASE_A"/>
    <property type="match status" value="1"/>
</dbReference>
<reference evidence="13 14" key="1">
    <citation type="journal article" date="2016" name="Nat. Commun.">
        <title>Thousands of microbial genomes shed light on interconnected biogeochemical processes in an aquifer system.</title>
        <authorList>
            <person name="Anantharaman K."/>
            <person name="Brown C.T."/>
            <person name="Hug L.A."/>
            <person name="Sharon I."/>
            <person name="Castelle C.J."/>
            <person name="Probst A.J."/>
            <person name="Thomas B.C."/>
            <person name="Singh A."/>
            <person name="Wilkins M.J."/>
            <person name="Karaoz U."/>
            <person name="Brodie E.L."/>
            <person name="Williams K.H."/>
            <person name="Hubbard S.S."/>
            <person name="Banfield J.F."/>
        </authorList>
    </citation>
    <scope>NUCLEOTIDE SEQUENCE [LARGE SCALE GENOMIC DNA]</scope>
</reference>
<dbReference type="Proteomes" id="UP000178106">
    <property type="component" value="Unassembled WGS sequence"/>
</dbReference>
<dbReference type="GO" id="GO:0005886">
    <property type="term" value="C:plasma membrane"/>
    <property type="evidence" value="ECO:0007669"/>
    <property type="project" value="UniProtKB-SubCell"/>
</dbReference>
<keyword evidence="10 11" id="KW-0066">ATP synthesis</keyword>
<comment type="caution">
    <text evidence="13">The sequence shown here is derived from an EMBL/GenBank/DDBJ whole genome shotgun (WGS) entry which is preliminary data.</text>
</comment>
<accession>A0A1G2DYE4</accession>
<feature type="transmembrane region" description="Helical" evidence="11">
    <location>
        <begin position="227"/>
        <end position="249"/>
    </location>
</feature>
<feature type="transmembrane region" description="Helical" evidence="11">
    <location>
        <begin position="196"/>
        <end position="215"/>
    </location>
</feature>
<dbReference type="GO" id="GO:0042777">
    <property type="term" value="P:proton motive force-driven plasma membrane ATP synthesis"/>
    <property type="evidence" value="ECO:0007669"/>
    <property type="project" value="TreeGrafter"/>
</dbReference>
<evidence type="ECO:0000256" key="10">
    <source>
        <dbReference type="ARBA" id="ARBA00023310"/>
    </source>
</evidence>
<keyword evidence="7 11" id="KW-1133">Transmembrane helix</keyword>
<dbReference type="Gene3D" id="1.20.120.220">
    <property type="entry name" value="ATP synthase, F0 complex, subunit A"/>
    <property type="match status" value="1"/>
</dbReference>
<dbReference type="HAMAP" id="MF_01393">
    <property type="entry name" value="ATP_synth_a_bact"/>
    <property type="match status" value="1"/>
</dbReference>
<dbReference type="EMBL" id="MHLU01000112">
    <property type="protein sequence ID" value="OGZ18071.1"/>
    <property type="molecule type" value="Genomic_DNA"/>
</dbReference>
<keyword evidence="9 11" id="KW-0472">Membrane</keyword>
<evidence type="ECO:0000256" key="3">
    <source>
        <dbReference type="ARBA" id="ARBA00022448"/>
    </source>
</evidence>
<keyword evidence="3 11" id="KW-0813">Transport</keyword>
<dbReference type="SUPFAM" id="SSF81336">
    <property type="entry name" value="F1F0 ATP synthase subunit A"/>
    <property type="match status" value="1"/>
</dbReference>
<comment type="subcellular location">
    <subcellularLocation>
        <location evidence="11 12">Cell membrane</location>
        <topology evidence="11 12">Multi-pass membrane protein</topology>
    </subcellularLocation>
    <subcellularLocation>
        <location evidence="1">Membrane</location>
        <topology evidence="1">Multi-pass membrane protein</topology>
    </subcellularLocation>
</comment>
<evidence type="ECO:0000256" key="4">
    <source>
        <dbReference type="ARBA" id="ARBA00022547"/>
    </source>
</evidence>
<name>A0A1G2DYE4_9BACT</name>
<dbReference type="Pfam" id="PF00119">
    <property type="entry name" value="ATP-synt_A"/>
    <property type="match status" value="1"/>
</dbReference>
<keyword evidence="11" id="KW-1003">Cell membrane</keyword>
<organism evidence="13 14">
    <name type="scientific">Candidatus Lloydbacteria bacterium RIFOXYC12_FULL_46_25</name>
    <dbReference type="NCBI Taxonomy" id="1798670"/>
    <lineage>
        <taxon>Bacteria</taxon>
        <taxon>Candidatus Lloydiibacteriota</taxon>
    </lineage>
</organism>
<dbReference type="PANTHER" id="PTHR42823">
    <property type="entry name" value="ATP SYNTHASE SUBUNIT A, CHLOROPLASTIC"/>
    <property type="match status" value="1"/>
</dbReference>
<proteinExistence type="inferred from homology"/>
<dbReference type="PANTHER" id="PTHR42823:SF3">
    <property type="entry name" value="ATP SYNTHASE SUBUNIT A, CHLOROPLASTIC"/>
    <property type="match status" value="1"/>
</dbReference>
<dbReference type="InterPro" id="IPR000568">
    <property type="entry name" value="ATP_synth_F0_asu"/>
</dbReference>
<evidence type="ECO:0000256" key="12">
    <source>
        <dbReference type="RuleBase" id="RU000483"/>
    </source>
</evidence>
<evidence type="ECO:0000256" key="2">
    <source>
        <dbReference type="ARBA" id="ARBA00006810"/>
    </source>
</evidence>
<dbReference type="InterPro" id="IPR045082">
    <property type="entry name" value="ATP_syn_F0_a_bact/chloroplast"/>
</dbReference>
<evidence type="ECO:0000313" key="13">
    <source>
        <dbReference type="EMBL" id="OGZ18071.1"/>
    </source>
</evidence>
<evidence type="ECO:0000256" key="8">
    <source>
        <dbReference type="ARBA" id="ARBA00023065"/>
    </source>
</evidence>
<feature type="transmembrane region" description="Helical" evidence="11">
    <location>
        <begin position="172"/>
        <end position="190"/>
    </location>
</feature>
<evidence type="ECO:0000256" key="11">
    <source>
        <dbReference type="HAMAP-Rule" id="MF_01393"/>
    </source>
</evidence>
<evidence type="ECO:0000256" key="6">
    <source>
        <dbReference type="ARBA" id="ARBA00022781"/>
    </source>
</evidence>
<dbReference type="CDD" id="cd00310">
    <property type="entry name" value="ATP-synt_Fo_a_6"/>
    <property type="match status" value="1"/>
</dbReference>
<dbReference type="InterPro" id="IPR023011">
    <property type="entry name" value="ATP_synth_F0_asu_AS"/>
</dbReference>
<dbReference type="GO" id="GO:0046933">
    <property type="term" value="F:proton-transporting ATP synthase activity, rotational mechanism"/>
    <property type="evidence" value="ECO:0007669"/>
    <property type="project" value="UniProtKB-UniRule"/>
</dbReference>
<dbReference type="NCBIfam" id="TIGR01131">
    <property type="entry name" value="ATP_synt_6_or_A"/>
    <property type="match status" value="1"/>
</dbReference>
<comment type="function">
    <text evidence="11 12">Key component of the proton channel; it plays a direct role in the translocation of protons across the membrane.</text>
</comment>
<keyword evidence="4 11" id="KW-0138">CF(0)</keyword>
<evidence type="ECO:0000256" key="1">
    <source>
        <dbReference type="ARBA" id="ARBA00004141"/>
    </source>
</evidence>
<dbReference type="AlphaFoldDB" id="A0A1G2DYE4"/>
<dbReference type="GO" id="GO:0045259">
    <property type="term" value="C:proton-transporting ATP synthase complex"/>
    <property type="evidence" value="ECO:0007669"/>
    <property type="project" value="UniProtKB-KW"/>
</dbReference>
<dbReference type="InterPro" id="IPR035908">
    <property type="entry name" value="F0_ATP_A_sf"/>
</dbReference>